<evidence type="ECO:0000256" key="1">
    <source>
        <dbReference type="SAM" id="MobiDB-lite"/>
    </source>
</evidence>
<proteinExistence type="predicted"/>
<keyword evidence="3" id="KW-1185">Reference proteome</keyword>
<reference evidence="2 3" key="1">
    <citation type="journal article" date="2012" name="Genome Biol.">
        <title>Genome and low-iron response of an oceanic diatom adapted to chronic iron limitation.</title>
        <authorList>
            <person name="Lommer M."/>
            <person name="Specht M."/>
            <person name="Roy A.S."/>
            <person name="Kraemer L."/>
            <person name="Andreson R."/>
            <person name="Gutowska M.A."/>
            <person name="Wolf J."/>
            <person name="Bergner S.V."/>
            <person name="Schilhabel M.B."/>
            <person name="Klostermeier U.C."/>
            <person name="Beiko R.G."/>
            <person name="Rosenstiel P."/>
            <person name="Hippler M."/>
            <person name="Laroche J."/>
        </authorList>
    </citation>
    <scope>NUCLEOTIDE SEQUENCE [LARGE SCALE GENOMIC DNA]</scope>
    <source>
        <strain evidence="2 3">CCMP1005</strain>
    </source>
</reference>
<feature type="region of interest" description="Disordered" evidence="1">
    <location>
        <begin position="112"/>
        <end position="152"/>
    </location>
</feature>
<accession>K0R953</accession>
<evidence type="ECO:0000313" key="3">
    <source>
        <dbReference type="Proteomes" id="UP000266841"/>
    </source>
</evidence>
<organism evidence="2 3">
    <name type="scientific">Thalassiosira oceanica</name>
    <name type="common">Marine diatom</name>
    <dbReference type="NCBI Taxonomy" id="159749"/>
    <lineage>
        <taxon>Eukaryota</taxon>
        <taxon>Sar</taxon>
        <taxon>Stramenopiles</taxon>
        <taxon>Ochrophyta</taxon>
        <taxon>Bacillariophyta</taxon>
        <taxon>Coscinodiscophyceae</taxon>
        <taxon>Thalassiosirophycidae</taxon>
        <taxon>Thalassiosirales</taxon>
        <taxon>Thalassiosiraceae</taxon>
        <taxon>Thalassiosira</taxon>
    </lineage>
</organism>
<evidence type="ECO:0000313" key="2">
    <source>
        <dbReference type="EMBL" id="EJK45421.1"/>
    </source>
</evidence>
<dbReference type="AlphaFoldDB" id="K0R953"/>
<dbReference type="Proteomes" id="UP000266841">
    <property type="component" value="Unassembled WGS sequence"/>
</dbReference>
<feature type="compositionally biased region" description="Basic and acidic residues" evidence="1">
    <location>
        <begin position="139"/>
        <end position="152"/>
    </location>
</feature>
<comment type="caution">
    <text evidence="2">The sequence shown here is derived from an EMBL/GenBank/DDBJ whole genome shotgun (WGS) entry which is preliminary data.</text>
</comment>
<sequence length="267" mass="29531">MLLNGPCLSVATASNHLVPPGLKTIGPRQFSFASKRPSAESPDDICGRDGVDSRGMLLNGPCLSVATASNHLVPPGLKTIGPRQFSFASCPQVASELCLPLEQVPTGAQSFPVRTGAPLRSYQPVRGRPRITSLPQPQQRERESYQSDLIPNDHDRRSLPGALDAFSNNQPAFDLQRSLSFNHLQLDRQVRRLITSSSSRNHQFIIEGAASALTAKEERHQFQRNLTGQFTRDELEAQALRLELEGCREELRNVQKGLSTFNRLNTR</sequence>
<dbReference type="EMBL" id="AGNL01048533">
    <property type="protein sequence ID" value="EJK45421.1"/>
    <property type="molecule type" value="Genomic_DNA"/>
</dbReference>
<protein>
    <submittedName>
        <fullName evidence="2">Uncharacterized protein</fullName>
    </submittedName>
</protein>
<name>K0R953_THAOC</name>
<gene>
    <name evidence="2" type="ORF">THAOC_35965</name>
</gene>